<keyword evidence="1" id="KW-1133">Transmembrane helix</keyword>
<dbReference type="EMBL" id="JAYMYS010000001">
    <property type="protein sequence ID" value="KAK7412289.1"/>
    <property type="molecule type" value="Genomic_DNA"/>
</dbReference>
<protein>
    <submittedName>
        <fullName evidence="2">Uncharacterized protein</fullName>
    </submittedName>
</protein>
<evidence type="ECO:0000313" key="2">
    <source>
        <dbReference type="EMBL" id="KAK7412289.1"/>
    </source>
</evidence>
<evidence type="ECO:0000313" key="3">
    <source>
        <dbReference type="Proteomes" id="UP001386955"/>
    </source>
</evidence>
<dbReference type="Proteomes" id="UP001386955">
    <property type="component" value="Unassembled WGS sequence"/>
</dbReference>
<comment type="caution">
    <text evidence="2">The sequence shown here is derived from an EMBL/GenBank/DDBJ whole genome shotgun (WGS) entry which is preliminary data.</text>
</comment>
<proteinExistence type="predicted"/>
<feature type="transmembrane region" description="Helical" evidence="1">
    <location>
        <begin position="70"/>
        <end position="93"/>
    </location>
</feature>
<keyword evidence="3" id="KW-1185">Reference proteome</keyword>
<dbReference type="AlphaFoldDB" id="A0AAN9XX79"/>
<gene>
    <name evidence="2" type="ORF">VNO78_03742</name>
</gene>
<accession>A0AAN9XX79</accession>
<evidence type="ECO:0000256" key="1">
    <source>
        <dbReference type="SAM" id="Phobius"/>
    </source>
</evidence>
<organism evidence="2 3">
    <name type="scientific">Psophocarpus tetragonolobus</name>
    <name type="common">Winged bean</name>
    <name type="synonym">Dolichos tetragonolobus</name>
    <dbReference type="NCBI Taxonomy" id="3891"/>
    <lineage>
        <taxon>Eukaryota</taxon>
        <taxon>Viridiplantae</taxon>
        <taxon>Streptophyta</taxon>
        <taxon>Embryophyta</taxon>
        <taxon>Tracheophyta</taxon>
        <taxon>Spermatophyta</taxon>
        <taxon>Magnoliopsida</taxon>
        <taxon>eudicotyledons</taxon>
        <taxon>Gunneridae</taxon>
        <taxon>Pentapetalae</taxon>
        <taxon>rosids</taxon>
        <taxon>fabids</taxon>
        <taxon>Fabales</taxon>
        <taxon>Fabaceae</taxon>
        <taxon>Papilionoideae</taxon>
        <taxon>50 kb inversion clade</taxon>
        <taxon>NPAAA clade</taxon>
        <taxon>indigoferoid/millettioid clade</taxon>
        <taxon>Phaseoleae</taxon>
        <taxon>Psophocarpus</taxon>
    </lineage>
</organism>
<reference evidence="2 3" key="1">
    <citation type="submission" date="2024-01" db="EMBL/GenBank/DDBJ databases">
        <title>The genomes of 5 underutilized Papilionoideae crops provide insights into root nodulation and disease resistanc.</title>
        <authorList>
            <person name="Jiang F."/>
        </authorList>
    </citation>
    <scope>NUCLEOTIDE SEQUENCE [LARGE SCALE GENOMIC DNA]</scope>
    <source>
        <strain evidence="2">DUOXIRENSHENG_FW03</strain>
        <tissue evidence="2">Leaves</tissue>
    </source>
</reference>
<keyword evidence="1" id="KW-0472">Membrane</keyword>
<name>A0AAN9XX79_PSOTE</name>
<dbReference type="InterPro" id="IPR036671">
    <property type="entry name" value="DPH_MB_sf"/>
</dbReference>
<dbReference type="SUPFAM" id="SSF144217">
    <property type="entry name" value="CSL zinc finger"/>
    <property type="match status" value="1"/>
</dbReference>
<sequence length="130" mass="14059">MFENPFTGLDEDAVIGGARGGMMLANADAGALGGCIDGSEARGVDLWSADRCFTVSCRCGSNFLNLLQLLMSNLALVVYVYKGVSCLICYVWFRIVYASSKVDGVPLPQRAGNPPRPLQHYTQDVIFVEC</sequence>
<keyword evidence="1" id="KW-0812">Transmembrane</keyword>